<gene>
    <name evidence="1" type="ORF">NEQG_02589</name>
</gene>
<proteinExistence type="predicted"/>
<dbReference type="HOGENOM" id="CLU_1326707_0_0_1"/>
<reference evidence="1" key="1">
    <citation type="submission" date="2011-01" db="EMBL/GenBank/DDBJ databases">
        <title>The Genome Sequence of Nematocida parisii strain ERTm3.</title>
        <authorList>
            <consortium name="The Broad Institute Genome Sequencing Platform"/>
            <consortium name="The Broad Institute Genome Sequencing Center for Infectious Disease"/>
            <person name="Cuomo C."/>
            <person name="Troemel E."/>
            <person name="Young S.K."/>
            <person name="Zeng Q."/>
            <person name="Gargeya S."/>
            <person name="Fitzgerald M."/>
            <person name="Haas B."/>
            <person name="Abouelleil A."/>
            <person name="Alvarado L."/>
            <person name="Arachchi H.M."/>
            <person name="Berlin A."/>
            <person name="Chapman S.B."/>
            <person name="Gearin G."/>
            <person name="Goldberg J."/>
            <person name="Griggs A."/>
            <person name="Gujja S."/>
            <person name="Hansen M."/>
            <person name="Heiman D."/>
            <person name="Howarth C."/>
            <person name="Larimer J."/>
            <person name="Lui A."/>
            <person name="MacDonald P.J.P."/>
            <person name="McCowen C."/>
            <person name="Montmayeur A."/>
            <person name="Murphy C."/>
            <person name="Neiman D."/>
            <person name="Pearson M."/>
            <person name="Priest M."/>
            <person name="Roberts A."/>
            <person name="Saif S."/>
            <person name="Shea T."/>
            <person name="Sisk P."/>
            <person name="Stolte C."/>
            <person name="Sykes S."/>
            <person name="Wortman J."/>
            <person name="Nusbaum C."/>
            <person name="Birren B."/>
        </authorList>
    </citation>
    <scope>NUCLEOTIDE SEQUENCE</scope>
    <source>
        <strain evidence="1">ERTm3</strain>
    </source>
</reference>
<accession>I3EDF7</accession>
<organism evidence="1 2">
    <name type="scientific">Nematocida parisii (strain ERTm3)</name>
    <name type="common">Nematode killer fungus</name>
    <dbReference type="NCBI Taxonomy" id="935791"/>
    <lineage>
        <taxon>Eukaryota</taxon>
        <taxon>Fungi</taxon>
        <taxon>Fungi incertae sedis</taxon>
        <taxon>Microsporidia</taxon>
        <taxon>Nematocida</taxon>
    </lineage>
</organism>
<protein>
    <submittedName>
        <fullName evidence="1">Uncharacterized protein</fullName>
    </submittedName>
</protein>
<dbReference type="OMA" id="AIDQWKL"/>
<evidence type="ECO:0000313" key="2">
    <source>
        <dbReference type="Proteomes" id="UP000002872"/>
    </source>
</evidence>
<dbReference type="Proteomes" id="UP000002872">
    <property type="component" value="Unassembled WGS sequence"/>
</dbReference>
<sequence length="208" mass="24685">MGILSEYLFAIDQWKLLEQWKIHILYTLFLTAEAKTSIQKSMPYRSLYDMHINRYPIKTYEALSRYSGQMKYEIMEYAVLEERMHQHLTRLRVKLLFQLRHDMCRVKFFIFNNVEVQKIAKPALSKYYMHILELIFIEEFSPAHLHHSAGKLYVHLKKSLSIGIDIRSTLNRITEIVVMATPQRAITAQQEVLLKGIFCATIRQVLVY</sequence>
<dbReference type="VEuPathDB" id="MicrosporidiaDB:NEQG_02589"/>
<name>I3EDF7_NEMP3</name>
<dbReference type="InParanoid" id="I3EDF7"/>
<keyword evidence="2" id="KW-1185">Reference proteome</keyword>
<dbReference type="EMBL" id="GL870884">
    <property type="protein sequence ID" value="EIJ87254.1"/>
    <property type="molecule type" value="Genomic_DNA"/>
</dbReference>
<dbReference type="AlphaFoldDB" id="I3EDF7"/>
<evidence type="ECO:0000313" key="1">
    <source>
        <dbReference type="EMBL" id="EIJ87254.1"/>
    </source>
</evidence>
<dbReference type="OrthoDB" id="2187533at2759"/>